<feature type="domain" description="HTH luxR-type" evidence="4">
    <location>
        <begin position="147"/>
        <end position="212"/>
    </location>
</feature>
<proteinExistence type="predicted"/>
<accession>A0ABQ3ZP86</accession>
<dbReference type="EMBL" id="BOMN01000040">
    <property type="protein sequence ID" value="GIE20324.1"/>
    <property type="molecule type" value="Genomic_DNA"/>
</dbReference>
<dbReference type="Pfam" id="PF00196">
    <property type="entry name" value="GerE"/>
    <property type="match status" value="1"/>
</dbReference>
<dbReference type="PANTHER" id="PTHR43214:SF24">
    <property type="entry name" value="TRANSCRIPTIONAL REGULATORY PROTEIN NARL-RELATED"/>
    <property type="match status" value="1"/>
</dbReference>
<dbReference type="RefSeq" id="WP_203837493.1">
    <property type="nucleotide sequence ID" value="NZ_BAAATV010000007.1"/>
</dbReference>
<sequence length="214" mass="23451">MERITVTVHTTDPLSRDGVARQLGYQPGITVLDRPGQGEDGGASNPGGVAVMVVDRLDEPGLMELRRVARKGDRRVVLIAGELREPELLAALECRIQGILWRNEVTGDRLAAVVRSAARGGSDLPPDLVKRLLDLLGRLRRGAGPATAPPAFGLVEREVDVLRLVAEGLETRQIADKLAYSERTIKNILHNMMTRLRLRNRAHAVAYALREGHI</sequence>
<evidence type="ECO:0000259" key="4">
    <source>
        <dbReference type="PROSITE" id="PS50043"/>
    </source>
</evidence>
<keyword evidence="3" id="KW-0804">Transcription</keyword>
<dbReference type="PANTHER" id="PTHR43214">
    <property type="entry name" value="TWO-COMPONENT RESPONSE REGULATOR"/>
    <property type="match status" value="1"/>
</dbReference>
<evidence type="ECO:0000256" key="3">
    <source>
        <dbReference type="ARBA" id="ARBA00023163"/>
    </source>
</evidence>
<reference evidence="5 6" key="1">
    <citation type="submission" date="2021-01" db="EMBL/GenBank/DDBJ databases">
        <title>Whole genome shotgun sequence of Actinoplanes humidus NBRC 14915.</title>
        <authorList>
            <person name="Komaki H."/>
            <person name="Tamura T."/>
        </authorList>
    </citation>
    <scope>NUCLEOTIDE SEQUENCE [LARGE SCALE GENOMIC DNA]</scope>
    <source>
        <strain evidence="5 6">NBRC 14915</strain>
    </source>
</reference>
<organism evidence="5 6">
    <name type="scientific">Winogradskya humida</name>
    <dbReference type="NCBI Taxonomy" id="113566"/>
    <lineage>
        <taxon>Bacteria</taxon>
        <taxon>Bacillati</taxon>
        <taxon>Actinomycetota</taxon>
        <taxon>Actinomycetes</taxon>
        <taxon>Micromonosporales</taxon>
        <taxon>Micromonosporaceae</taxon>
        <taxon>Winogradskya</taxon>
    </lineage>
</organism>
<gene>
    <name evidence="5" type="ORF">Ahu01nite_034260</name>
</gene>
<dbReference type="PRINTS" id="PR00038">
    <property type="entry name" value="HTHLUXR"/>
</dbReference>
<dbReference type="SUPFAM" id="SSF46894">
    <property type="entry name" value="C-terminal effector domain of the bipartite response regulators"/>
    <property type="match status" value="1"/>
</dbReference>
<dbReference type="PROSITE" id="PS00622">
    <property type="entry name" value="HTH_LUXR_1"/>
    <property type="match status" value="1"/>
</dbReference>
<dbReference type="InterPro" id="IPR000792">
    <property type="entry name" value="Tscrpt_reg_LuxR_C"/>
</dbReference>
<keyword evidence="6" id="KW-1185">Reference proteome</keyword>
<comment type="caution">
    <text evidence="5">The sequence shown here is derived from an EMBL/GenBank/DDBJ whole genome shotgun (WGS) entry which is preliminary data.</text>
</comment>
<keyword evidence="1" id="KW-0805">Transcription regulation</keyword>
<name>A0ABQ3ZP86_9ACTN</name>
<keyword evidence="2" id="KW-0238">DNA-binding</keyword>
<dbReference type="PROSITE" id="PS50043">
    <property type="entry name" value="HTH_LUXR_2"/>
    <property type="match status" value="1"/>
</dbReference>
<dbReference type="InterPro" id="IPR039420">
    <property type="entry name" value="WalR-like"/>
</dbReference>
<dbReference type="Gene3D" id="3.40.50.2300">
    <property type="match status" value="1"/>
</dbReference>
<dbReference type="InterPro" id="IPR016032">
    <property type="entry name" value="Sig_transdc_resp-reg_C-effctor"/>
</dbReference>
<evidence type="ECO:0000313" key="5">
    <source>
        <dbReference type="EMBL" id="GIE20324.1"/>
    </source>
</evidence>
<evidence type="ECO:0000256" key="1">
    <source>
        <dbReference type="ARBA" id="ARBA00023015"/>
    </source>
</evidence>
<protein>
    <submittedName>
        <fullName evidence="5">Helix-turn-helix transcriptional regulator</fullName>
    </submittedName>
</protein>
<dbReference type="Proteomes" id="UP000603200">
    <property type="component" value="Unassembled WGS sequence"/>
</dbReference>
<dbReference type="CDD" id="cd06170">
    <property type="entry name" value="LuxR_C_like"/>
    <property type="match status" value="1"/>
</dbReference>
<dbReference type="SMART" id="SM00421">
    <property type="entry name" value="HTH_LUXR"/>
    <property type="match status" value="1"/>
</dbReference>
<evidence type="ECO:0000313" key="6">
    <source>
        <dbReference type="Proteomes" id="UP000603200"/>
    </source>
</evidence>
<evidence type="ECO:0000256" key="2">
    <source>
        <dbReference type="ARBA" id="ARBA00023125"/>
    </source>
</evidence>